<accession>A0A6J6L4X8</accession>
<dbReference type="SUPFAM" id="SSF47090">
    <property type="entry name" value="PGBD-like"/>
    <property type="match status" value="2"/>
</dbReference>
<name>A0A6J6L4X8_9ZZZZ</name>
<feature type="domain" description="Peptidoglycan binding-like" evidence="1">
    <location>
        <begin position="2"/>
        <end position="55"/>
    </location>
</feature>
<dbReference type="AlphaFoldDB" id="A0A6J6L4X8"/>
<gene>
    <name evidence="2" type="ORF">UFOPK2214_00887</name>
</gene>
<sequence>MHELQRKLSAAGFLAPGSAEEANFCARTHAALLAFQDSYGLQATGECDDQCWSALIEASWFLGERLLFLRSPNLRGDDVAELQSSLNRLGFDCGRVDGIFGPKVVSAITDFQLNIGTEGNGICTPELVDALRRMGLQSGTGPGVAVVREAAELSESITRDGMRVVVGYFPGTAPLAVALTRRAREVHPLTTTVDGDALAQAQAANRFQADAYIGFEVAPDAGCTIYFYEVPTFFSAGGRNLALRIAGAIRDRAPELSVRVQGLRHPVLRETRMPAVLCSMAPVEIVALKTSAISAAVNDALDAWRENPSIEI</sequence>
<evidence type="ECO:0000313" key="2">
    <source>
        <dbReference type="EMBL" id="CAB4655654.1"/>
    </source>
</evidence>
<dbReference type="InterPro" id="IPR002477">
    <property type="entry name" value="Peptidoglycan-bd-like"/>
</dbReference>
<protein>
    <submittedName>
        <fullName evidence="2">Unannotated protein</fullName>
    </submittedName>
</protein>
<feature type="domain" description="Peptidoglycan binding-like" evidence="1">
    <location>
        <begin position="75"/>
        <end position="131"/>
    </location>
</feature>
<proteinExistence type="predicted"/>
<organism evidence="2">
    <name type="scientific">freshwater metagenome</name>
    <dbReference type="NCBI Taxonomy" id="449393"/>
    <lineage>
        <taxon>unclassified sequences</taxon>
        <taxon>metagenomes</taxon>
        <taxon>ecological metagenomes</taxon>
    </lineage>
</organism>
<reference evidence="2" key="1">
    <citation type="submission" date="2020-05" db="EMBL/GenBank/DDBJ databases">
        <authorList>
            <person name="Chiriac C."/>
            <person name="Salcher M."/>
            <person name="Ghai R."/>
            <person name="Kavagutti S V."/>
        </authorList>
    </citation>
    <scope>NUCLEOTIDE SEQUENCE</scope>
</reference>
<dbReference type="InterPro" id="IPR036365">
    <property type="entry name" value="PGBD-like_sf"/>
</dbReference>
<dbReference type="Gene3D" id="1.10.101.10">
    <property type="entry name" value="PGBD-like superfamily/PGBD"/>
    <property type="match status" value="2"/>
</dbReference>
<evidence type="ECO:0000259" key="1">
    <source>
        <dbReference type="Pfam" id="PF01471"/>
    </source>
</evidence>
<dbReference type="Pfam" id="PF01471">
    <property type="entry name" value="PG_binding_1"/>
    <property type="match status" value="2"/>
</dbReference>
<dbReference type="EMBL" id="CAEZWJ010000023">
    <property type="protein sequence ID" value="CAB4655654.1"/>
    <property type="molecule type" value="Genomic_DNA"/>
</dbReference>
<dbReference type="InterPro" id="IPR036366">
    <property type="entry name" value="PGBDSf"/>
</dbReference>